<keyword evidence="3" id="KW-1185">Reference proteome</keyword>
<sequence length="62" mass="6860">MILQNPSPASRSRPREGRTPDPEWAPRRSEDGDPGPAVVAIVAFGRSPCGDLSTDERFRRIQ</sequence>
<gene>
    <name evidence="2" type="ORF">CV102_25010</name>
</gene>
<feature type="region of interest" description="Disordered" evidence="1">
    <location>
        <begin position="1"/>
        <end position="36"/>
    </location>
</feature>
<feature type="compositionally biased region" description="Polar residues" evidence="1">
    <location>
        <begin position="1"/>
        <end position="10"/>
    </location>
</feature>
<comment type="caution">
    <text evidence="2">The sequence shown here is derived from an EMBL/GenBank/DDBJ whole genome shotgun (WGS) entry which is preliminary data.</text>
</comment>
<evidence type="ECO:0000256" key="1">
    <source>
        <dbReference type="SAM" id="MobiDB-lite"/>
    </source>
</evidence>
<evidence type="ECO:0000313" key="3">
    <source>
        <dbReference type="Proteomes" id="UP000766904"/>
    </source>
</evidence>
<accession>A0A8J8PZX9</accession>
<dbReference type="EMBL" id="PHNJ01000026">
    <property type="protein sequence ID" value="TYL35938.1"/>
    <property type="molecule type" value="Genomic_DNA"/>
</dbReference>
<organism evidence="2 3">
    <name type="scientific">Natronococcus pandeyae</name>
    <dbReference type="NCBI Taxonomy" id="2055836"/>
    <lineage>
        <taxon>Archaea</taxon>
        <taxon>Methanobacteriati</taxon>
        <taxon>Methanobacteriota</taxon>
        <taxon>Stenosarchaea group</taxon>
        <taxon>Halobacteria</taxon>
        <taxon>Halobacteriales</taxon>
        <taxon>Natrialbaceae</taxon>
        <taxon>Natronococcus</taxon>
    </lineage>
</organism>
<name>A0A8J8PZX9_9EURY</name>
<dbReference type="AlphaFoldDB" id="A0A8J8PZX9"/>
<protein>
    <submittedName>
        <fullName evidence="2">Uncharacterized protein</fullName>
    </submittedName>
</protein>
<evidence type="ECO:0000313" key="2">
    <source>
        <dbReference type="EMBL" id="TYL35938.1"/>
    </source>
</evidence>
<feature type="compositionally biased region" description="Basic and acidic residues" evidence="1">
    <location>
        <begin position="13"/>
        <end position="31"/>
    </location>
</feature>
<proteinExistence type="predicted"/>
<reference evidence="2" key="1">
    <citation type="submission" date="2017-11" db="EMBL/GenBank/DDBJ databases">
        <authorList>
            <person name="Kajale S.C."/>
            <person name="Sharma A."/>
        </authorList>
    </citation>
    <scope>NUCLEOTIDE SEQUENCE</scope>
    <source>
        <strain evidence="2">LS1_42</strain>
    </source>
</reference>
<dbReference type="Proteomes" id="UP000766904">
    <property type="component" value="Unassembled WGS sequence"/>
</dbReference>